<dbReference type="Gene3D" id="2.60.120.200">
    <property type="match status" value="1"/>
</dbReference>
<keyword evidence="1" id="KW-1133">Transmembrane helix</keyword>
<dbReference type="SUPFAM" id="SSF49899">
    <property type="entry name" value="Concanavalin A-like lectins/glucanases"/>
    <property type="match status" value="1"/>
</dbReference>
<name>A0A814FG29_ADIRI</name>
<organism evidence="3 4">
    <name type="scientific">Adineta ricciae</name>
    <name type="common">Rotifer</name>
    <dbReference type="NCBI Taxonomy" id="249248"/>
    <lineage>
        <taxon>Eukaryota</taxon>
        <taxon>Metazoa</taxon>
        <taxon>Spiralia</taxon>
        <taxon>Gnathifera</taxon>
        <taxon>Rotifera</taxon>
        <taxon>Eurotatoria</taxon>
        <taxon>Bdelloidea</taxon>
        <taxon>Adinetida</taxon>
        <taxon>Adinetidae</taxon>
        <taxon>Adineta</taxon>
    </lineage>
</organism>
<protein>
    <recommendedName>
        <fullName evidence="2">MAM domain-containing protein</fullName>
    </recommendedName>
</protein>
<keyword evidence="1" id="KW-0812">Transmembrane</keyword>
<comment type="caution">
    <text evidence="3">The sequence shown here is derived from an EMBL/GenBank/DDBJ whole genome shotgun (WGS) entry which is preliminary data.</text>
</comment>
<dbReference type="Gene3D" id="3.40.50.10140">
    <property type="entry name" value="Toll/interleukin-1 receptor homology (TIR) domain"/>
    <property type="match status" value="1"/>
</dbReference>
<evidence type="ECO:0000313" key="3">
    <source>
        <dbReference type="EMBL" id="CAF0980198.1"/>
    </source>
</evidence>
<dbReference type="InterPro" id="IPR013320">
    <property type="entry name" value="ConA-like_dom_sf"/>
</dbReference>
<dbReference type="PANTHER" id="PTHR46270:SF2">
    <property type="entry name" value="TIR DOMAIN-CONTAINING PROTEIN"/>
    <property type="match status" value="1"/>
</dbReference>
<dbReference type="PANTHER" id="PTHR46270">
    <property type="entry name" value="ARMADILLO-TYPE FOLD-RELATED"/>
    <property type="match status" value="1"/>
</dbReference>
<dbReference type="SUPFAM" id="SSF52200">
    <property type="entry name" value="Toll/Interleukin receptor TIR domain"/>
    <property type="match status" value="1"/>
</dbReference>
<dbReference type="Proteomes" id="UP000663828">
    <property type="component" value="Unassembled WGS sequence"/>
</dbReference>
<dbReference type="Pfam" id="PF00629">
    <property type="entry name" value="MAM"/>
    <property type="match status" value="1"/>
</dbReference>
<feature type="domain" description="MAM" evidence="2">
    <location>
        <begin position="706"/>
        <end position="870"/>
    </location>
</feature>
<reference evidence="3" key="1">
    <citation type="submission" date="2021-02" db="EMBL/GenBank/DDBJ databases">
        <authorList>
            <person name="Nowell W R."/>
        </authorList>
    </citation>
    <scope>NUCLEOTIDE SEQUENCE</scope>
</reference>
<sequence>MSLLTSVIDKFALSCTKDNEIGEQNQELYDLVFDYFISSDVVEQFTHALRQLDTTSPLNESSQWLLITGFNAAMDIGYYDNKHRDTFCEFWLPKYEVLLQEFIESLSLHVIKYILSSLIQIQITIENLAENFMRQELEFCNLKQNNEYLAIIQTALPLVIKENFLQNLHADDYSQIDLRWDADVEQMTSSFISWLIFKILLMFTNTDGDCFTMVKHNLVIKNILLRAAQLIDDQHPVKLALRVIIVSIINESEIQNTKETINILIENIKKINYLNGNRSSFSNNGVYDIELLIGLKGFLQYNQVQSVFLEKENLDLLIVLVEPLFSSVETEIEGNEKIDNDLTPSKESTLNATQLSNEATPNDEAELNSLLKDMALIALECLHLMLFNQEAKTIIKDQTAFVSFIREIEAYGRVRKAIDGFLWKLDEEDETQNEEENNRFDLMISYDEDHDSSLVKNLYNYLAEHCDYRISFDEQSMPSSRCQAIVDCQCVLLCVSETYKSDPNCRMEVEHARSRNKRLIPFVLKQTVFDGWLGSICTNSHRIDSVEHDFDKSVRLLIDEIQQERLVEFLSQSKSQLEQINVSSDTDYKTISSMELWTNQHVQHFLYDNKLDVMVLLTEQMNGEDLRQLFDRCQIDDDYWAGFDRLNQELEKRFRQVLPISVYIRTNTYLFLCLLFRIMIYASVTCAFTAWFFLLIFYSATEAYVFFCDFESNSTCGIENGSPVDPQPPPINFTIRSPSTLAYPDLGPFSGRSFLYWSRPDHYPYADEFNGRIHTPKFHQTDGTNMCLEFTYYIKSTGTDNGTWLDVSTGGCYAASLFFIEQDNSNGWQTMTVPLHDGNCSISLYFTVNQRTSVRVAVALDEIIVDWCDALAQSTTTTTTLISSSPIQLTSSTSFIVIFLSMISLK</sequence>
<keyword evidence="1" id="KW-0472">Membrane</keyword>
<dbReference type="PROSITE" id="PS50060">
    <property type="entry name" value="MAM_2"/>
    <property type="match status" value="1"/>
</dbReference>
<dbReference type="GO" id="GO:0016020">
    <property type="term" value="C:membrane"/>
    <property type="evidence" value="ECO:0007669"/>
    <property type="project" value="InterPro"/>
</dbReference>
<keyword evidence="4" id="KW-1185">Reference proteome</keyword>
<evidence type="ECO:0000259" key="2">
    <source>
        <dbReference type="PROSITE" id="PS50060"/>
    </source>
</evidence>
<feature type="transmembrane region" description="Helical" evidence="1">
    <location>
        <begin position="669"/>
        <end position="697"/>
    </location>
</feature>
<gene>
    <name evidence="3" type="ORF">XAT740_LOCUS12140</name>
</gene>
<evidence type="ECO:0000313" key="4">
    <source>
        <dbReference type="Proteomes" id="UP000663828"/>
    </source>
</evidence>
<dbReference type="InterPro" id="IPR000157">
    <property type="entry name" value="TIR_dom"/>
</dbReference>
<accession>A0A814FG29</accession>
<dbReference type="InterPro" id="IPR000998">
    <property type="entry name" value="MAM_dom"/>
</dbReference>
<proteinExistence type="predicted"/>
<dbReference type="GO" id="GO:0007165">
    <property type="term" value="P:signal transduction"/>
    <property type="evidence" value="ECO:0007669"/>
    <property type="project" value="InterPro"/>
</dbReference>
<dbReference type="EMBL" id="CAJNOR010000681">
    <property type="protein sequence ID" value="CAF0980198.1"/>
    <property type="molecule type" value="Genomic_DNA"/>
</dbReference>
<dbReference type="Pfam" id="PF13676">
    <property type="entry name" value="TIR_2"/>
    <property type="match status" value="1"/>
</dbReference>
<evidence type="ECO:0000256" key="1">
    <source>
        <dbReference type="SAM" id="Phobius"/>
    </source>
</evidence>
<dbReference type="AlphaFoldDB" id="A0A814FG29"/>
<dbReference type="InterPro" id="IPR035897">
    <property type="entry name" value="Toll_tir_struct_dom_sf"/>
</dbReference>